<feature type="transmembrane region" description="Helical" evidence="4">
    <location>
        <begin position="106"/>
        <end position="123"/>
    </location>
</feature>
<feature type="transmembrane region" description="Helical" evidence="4">
    <location>
        <begin position="157"/>
        <end position="179"/>
    </location>
</feature>
<dbReference type="InterPro" id="IPR004358">
    <property type="entry name" value="Sig_transdc_His_kin-like_C"/>
</dbReference>
<dbReference type="InterPro" id="IPR003661">
    <property type="entry name" value="HisK_dim/P_dom"/>
</dbReference>
<gene>
    <name evidence="6" type="ORF">HH304_00885</name>
</gene>
<dbReference type="SMART" id="SM00388">
    <property type="entry name" value="HisKA"/>
    <property type="match status" value="1"/>
</dbReference>
<dbReference type="PRINTS" id="PR00344">
    <property type="entry name" value="BCTRLSENSOR"/>
</dbReference>
<proteinExistence type="predicted"/>
<evidence type="ECO:0000256" key="3">
    <source>
        <dbReference type="ARBA" id="ARBA00022553"/>
    </source>
</evidence>
<dbReference type="PROSITE" id="PS50109">
    <property type="entry name" value="HIS_KIN"/>
    <property type="match status" value="1"/>
</dbReference>
<dbReference type="EC" id="2.7.13.3" evidence="2"/>
<sequence length="468" mass="53233">MRIWKYISKLGVKPDDSKEDKRMSIILNQISLLGVLVFFSLAVILFVIGFKQISAALSLAMTMSVVILFLSWLGQKQISRWAAIILYPFIPLGVFIYFGAEVKAEFIFFFLILIPVIILETIIEKVIAYFYYALMLVLGYVYLKYNLPIGYLSPLEIWVSNVIIFINTGIFVYILTSFYQKSTKYYEEKNELLINQLEHRSKDLEQYSIMIQSQNEAFLELNYKLQRQNEELTKAINERDHVVKVVAHDLKSPISRIGGLVSLLKTASTEEEYNNYISILEDISKESSKLIDDVLTLDDDKALSCEIIDADTMMKRFVSSVSYQAKLKNINVEYLNKAQNNIFKSDSIMVNRVVDNILSNALKYSPKGSLVKVVVEEFNDHLVFKIKDSGPGFSEEDKKNMFKKYKKLSAKPTGGEASFGLGLSIVKKLCDDLNINLSVNNNIGEPGATFILSVPRKLSVEYNLSVTA</sequence>
<dbReference type="SUPFAM" id="SSF55874">
    <property type="entry name" value="ATPase domain of HSP90 chaperone/DNA topoisomerase II/histidine kinase"/>
    <property type="match status" value="1"/>
</dbReference>
<dbReference type="SUPFAM" id="SSF47384">
    <property type="entry name" value="Homodimeric domain of signal transducing histidine kinase"/>
    <property type="match status" value="1"/>
</dbReference>
<dbReference type="Gene3D" id="1.10.287.130">
    <property type="match status" value="1"/>
</dbReference>
<comment type="catalytic activity">
    <reaction evidence="1">
        <text>ATP + protein L-histidine = ADP + protein N-phospho-L-histidine.</text>
        <dbReference type="EC" id="2.7.13.3"/>
    </reaction>
</comment>
<feature type="transmembrane region" description="Helical" evidence="4">
    <location>
        <begin position="128"/>
        <end position="145"/>
    </location>
</feature>
<feature type="domain" description="Histidine kinase" evidence="5">
    <location>
        <begin position="245"/>
        <end position="458"/>
    </location>
</feature>
<name>A0A848IUG5_9BACT</name>
<dbReference type="AlphaFoldDB" id="A0A848IUG5"/>
<dbReference type="Pfam" id="PF00512">
    <property type="entry name" value="HisKA"/>
    <property type="match status" value="1"/>
</dbReference>
<dbReference type="InterPro" id="IPR036890">
    <property type="entry name" value="HATPase_C_sf"/>
</dbReference>
<evidence type="ECO:0000313" key="7">
    <source>
        <dbReference type="Proteomes" id="UP000559010"/>
    </source>
</evidence>
<evidence type="ECO:0000259" key="5">
    <source>
        <dbReference type="PROSITE" id="PS50109"/>
    </source>
</evidence>
<dbReference type="Gene3D" id="3.30.565.10">
    <property type="entry name" value="Histidine kinase-like ATPase, C-terminal domain"/>
    <property type="match status" value="1"/>
</dbReference>
<keyword evidence="3" id="KW-0597">Phosphoprotein</keyword>
<dbReference type="CDD" id="cd00082">
    <property type="entry name" value="HisKA"/>
    <property type="match status" value="1"/>
</dbReference>
<keyword evidence="7" id="KW-1185">Reference proteome</keyword>
<feature type="transmembrane region" description="Helical" evidence="4">
    <location>
        <begin position="56"/>
        <end position="74"/>
    </location>
</feature>
<dbReference type="PANTHER" id="PTHR43547:SF2">
    <property type="entry name" value="HYBRID SIGNAL TRANSDUCTION HISTIDINE KINASE C"/>
    <property type="match status" value="1"/>
</dbReference>
<accession>A0A848IUG5</accession>
<dbReference type="GO" id="GO:0000155">
    <property type="term" value="F:phosphorelay sensor kinase activity"/>
    <property type="evidence" value="ECO:0007669"/>
    <property type="project" value="InterPro"/>
</dbReference>
<feature type="transmembrane region" description="Helical" evidence="4">
    <location>
        <begin position="81"/>
        <end position="100"/>
    </location>
</feature>
<dbReference type="Proteomes" id="UP000559010">
    <property type="component" value="Unassembled WGS sequence"/>
</dbReference>
<dbReference type="PANTHER" id="PTHR43547">
    <property type="entry name" value="TWO-COMPONENT HISTIDINE KINASE"/>
    <property type="match status" value="1"/>
</dbReference>
<evidence type="ECO:0000313" key="6">
    <source>
        <dbReference type="EMBL" id="NMM46935.1"/>
    </source>
</evidence>
<evidence type="ECO:0000256" key="2">
    <source>
        <dbReference type="ARBA" id="ARBA00012438"/>
    </source>
</evidence>
<protein>
    <recommendedName>
        <fullName evidence="2">histidine kinase</fullName>
        <ecNumber evidence="2">2.7.13.3</ecNumber>
    </recommendedName>
</protein>
<keyword evidence="4" id="KW-0472">Membrane</keyword>
<dbReference type="InterPro" id="IPR003594">
    <property type="entry name" value="HATPase_dom"/>
</dbReference>
<reference evidence="6 7" key="1">
    <citation type="submission" date="2020-04" db="EMBL/GenBank/DDBJ databases">
        <title>Flammeovirgaceae bacterium KN852 isolated from deep sea.</title>
        <authorList>
            <person name="Zhang D.-C."/>
        </authorList>
    </citation>
    <scope>NUCLEOTIDE SEQUENCE [LARGE SCALE GENOMIC DNA]</scope>
    <source>
        <strain evidence="6 7">KN852</strain>
    </source>
</reference>
<dbReference type="Pfam" id="PF02518">
    <property type="entry name" value="HATPase_c"/>
    <property type="match status" value="1"/>
</dbReference>
<dbReference type="RefSeq" id="WP_169677556.1">
    <property type="nucleotide sequence ID" value="NZ_JABBNU010000001.1"/>
</dbReference>
<keyword evidence="4" id="KW-0812">Transmembrane</keyword>
<evidence type="ECO:0000256" key="1">
    <source>
        <dbReference type="ARBA" id="ARBA00000085"/>
    </source>
</evidence>
<dbReference type="CDD" id="cd00075">
    <property type="entry name" value="HATPase"/>
    <property type="match status" value="1"/>
</dbReference>
<dbReference type="InterPro" id="IPR005467">
    <property type="entry name" value="His_kinase_dom"/>
</dbReference>
<dbReference type="InterPro" id="IPR036097">
    <property type="entry name" value="HisK_dim/P_sf"/>
</dbReference>
<dbReference type="EMBL" id="JABBNU010000001">
    <property type="protein sequence ID" value="NMM46935.1"/>
    <property type="molecule type" value="Genomic_DNA"/>
</dbReference>
<dbReference type="SMART" id="SM00387">
    <property type="entry name" value="HATPase_c"/>
    <property type="match status" value="1"/>
</dbReference>
<evidence type="ECO:0000256" key="4">
    <source>
        <dbReference type="SAM" id="Phobius"/>
    </source>
</evidence>
<feature type="transmembrane region" description="Helical" evidence="4">
    <location>
        <begin position="30"/>
        <end position="50"/>
    </location>
</feature>
<keyword evidence="4" id="KW-1133">Transmembrane helix</keyword>
<comment type="caution">
    <text evidence="6">The sequence shown here is derived from an EMBL/GenBank/DDBJ whole genome shotgun (WGS) entry which is preliminary data.</text>
</comment>
<organism evidence="6 7">
    <name type="scientific">Marinigracilibium pacificum</name>
    <dbReference type="NCBI Taxonomy" id="2729599"/>
    <lineage>
        <taxon>Bacteria</taxon>
        <taxon>Pseudomonadati</taxon>
        <taxon>Bacteroidota</taxon>
        <taxon>Cytophagia</taxon>
        <taxon>Cytophagales</taxon>
        <taxon>Flammeovirgaceae</taxon>
        <taxon>Marinigracilibium</taxon>
    </lineage>
</organism>